<keyword evidence="5 12" id="KW-0963">Cytoplasm</keyword>
<reference evidence="16 17" key="1">
    <citation type="journal article" date="2011" name="Front. Microbiol.">
        <title>Genomic signatures of strain selection and enhancement in Bacillus atrophaeus var. globigii, a historical biowarfare simulant.</title>
        <authorList>
            <person name="Gibbons H.S."/>
            <person name="Broomall S.M."/>
            <person name="McNew L.A."/>
            <person name="Daligault H."/>
            <person name="Chapman C."/>
            <person name="Bruce D."/>
            <person name="Karavis M."/>
            <person name="Krepps M."/>
            <person name="McGregor P.A."/>
            <person name="Hong C."/>
            <person name="Park K.H."/>
            <person name="Akmal A."/>
            <person name="Feldman A."/>
            <person name="Lin J.S."/>
            <person name="Chang W.E."/>
            <person name="Higgs B.W."/>
            <person name="Demirev P."/>
            <person name="Lindquist J."/>
            <person name="Liem A."/>
            <person name="Fochler E."/>
            <person name="Read T.D."/>
            <person name="Tapia R."/>
            <person name="Johnson S."/>
            <person name="Bishop-Lilly K.A."/>
            <person name="Detter C."/>
            <person name="Han C."/>
            <person name="Sozhamannan S."/>
            <person name="Rosenzweig C.N."/>
            <person name="Skowronski E.W."/>
        </authorList>
    </citation>
    <scope>NUCLEOTIDE SEQUENCE [LARGE SCALE GENOMIC DNA]</scope>
    <source>
        <strain evidence="16 17">AK5</strain>
    </source>
</reference>
<evidence type="ECO:0000256" key="9">
    <source>
        <dbReference type="ARBA" id="ARBA00023239"/>
    </source>
</evidence>
<proteinExistence type="inferred from homology"/>
<feature type="active site" description="Schiff-base intermediate with substrate" evidence="12 14">
    <location>
        <position position="161"/>
    </location>
</feature>
<dbReference type="Proteomes" id="UP000288212">
    <property type="component" value="Unassembled WGS sequence"/>
</dbReference>
<dbReference type="EMBL" id="PIPI01000001">
    <property type="protein sequence ID" value="RUO21879.1"/>
    <property type="molecule type" value="Genomic_DNA"/>
</dbReference>
<protein>
    <recommendedName>
        <fullName evidence="4 12">4-hydroxy-tetrahydrodipicolinate synthase</fullName>
        <shortName evidence="12">HTPA synthase</shortName>
        <ecNumber evidence="4 12">4.3.3.7</ecNumber>
    </recommendedName>
</protein>
<dbReference type="InterPro" id="IPR002220">
    <property type="entry name" value="DapA-like"/>
</dbReference>
<dbReference type="InterPro" id="IPR020625">
    <property type="entry name" value="Schiff_base-form_aldolases_AS"/>
</dbReference>
<dbReference type="OrthoDB" id="9782828at2"/>
<dbReference type="InterPro" id="IPR013785">
    <property type="entry name" value="Aldolase_TIM"/>
</dbReference>
<evidence type="ECO:0000256" key="15">
    <source>
        <dbReference type="PIRSR" id="PIRSR001365-2"/>
    </source>
</evidence>
<feature type="site" description="Part of a proton relay during catalysis" evidence="12">
    <location>
        <position position="107"/>
    </location>
</feature>
<evidence type="ECO:0000256" key="10">
    <source>
        <dbReference type="ARBA" id="ARBA00023270"/>
    </source>
</evidence>
<dbReference type="GO" id="GO:0008840">
    <property type="term" value="F:4-hydroxy-tetrahydrodipicolinate synthase activity"/>
    <property type="evidence" value="ECO:0007669"/>
    <property type="project" value="UniProtKB-UniRule"/>
</dbReference>
<keyword evidence="8 12" id="KW-0457">Lysine biosynthesis</keyword>
<comment type="subcellular location">
    <subcellularLocation>
        <location evidence="12">Cytoplasm</location>
    </subcellularLocation>
</comment>
<keyword evidence="7 12" id="KW-0220">Diaminopimelate biosynthesis</keyword>
<keyword evidence="9 12" id="KW-0456">Lyase</keyword>
<evidence type="ECO:0000256" key="3">
    <source>
        <dbReference type="ARBA" id="ARBA00007592"/>
    </source>
</evidence>
<dbReference type="EC" id="4.3.3.7" evidence="4 12"/>
<comment type="caution">
    <text evidence="12">Was originally thought to be a dihydrodipicolinate synthase (DHDPS), catalyzing the condensation of (S)-aspartate-beta-semialdehyde [(S)-ASA] and pyruvate to dihydrodipicolinate (DHDP). However, it was shown in E.coli that the product of the enzymatic reaction is not dihydrodipicolinate but in fact (4S)-4-hydroxy-2,3,4,5-tetrahydro-(2S)-dipicolinic acid (HTPA), and that the consecutive dehydration reaction leading to DHDP is not spontaneous but catalyzed by DapB.</text>
</comment>
<evidence type="ECO:0000256" key="2">
    <source>
        <dbReference type="ARBA" id="ARBA00005120"/>
    </source>
</evidence>
<evidence type="ECO:0000256" key="12">
    <source>
        <dbReference type="HAMAP-Rule" id="MF_00418"/>
    </source>
</evidence>
<evidence type="ECO:0000256" key="4">
    <source>
        <dbReference type="ARBA" id="ARBA00012086"/>
    </source>
</evidence>
<evidence type="ECO:0000256" key="5">
    <source>
        <dbReference type="ARBA" id="ARBA00022490"/>
    </source>
</evidence>
<name>A0A432VYX4_9GAMM</name>
<evidence type="ECO:0000313" key="16">
    <source>
        <dbReference type="EMBL" id="RUO21879.1"/>
    </source>
</evidence>
<dbReference type="AlphaFoldDB" id="A0A432VYX4"/>
<dbReference type="PRINTS" id="PR00146">
    <property type="entry name" value="DHPICSNTHASE"/>
</dbReference>
<evidence type="ECO:0000256" key="1">
    <source>
        <dbReference type="ARBA" id="ARBA00003294"/>
    </source>
</evidence>
<accession>A0A432VYX4</accession>
<feature type="binding site" evidence="12 15">
    <location>
        <position position="203"/>
    </location>
    <ligand>
        <name>pyruvate</name>
        <dbReference type="ChEBI" id="CHEBI:15361"/>
    </ligand>
</feature>
<comment type="function">
    <text evidence="1 12">Catalyzes the condensation of (S)-aspartate-beta-semialdehyde [(S)-ASA] and pyruvate to 4-hydroxy-tetrahydrodipicolinate (HTPA).</text>
</comment>
<dbReference type="PANTHER" id="PTHR12128">
    <property type="entry name" value="DIHYDRODIPICOLINATE SYNTHASE"/>
    <property type="match status" value="1"/>
</dbReference>
<dbReference type="RefSeq" id="WP_126791117.1">
    <property type="nucleotide sequence ID" value="NZ_PIPI01000001.1"/>
</dbReference>
<comment type="caution">
    <text evidence="16">The sequence shown here is derived from an EMBL/GenBank/DDBJ whole genome shotgun (WGS) entry which is preliminary data.</text>
</comment>
<dbReference type="UniPathway" id="UPA00034">
    <property type="reaction ID" value="UER00017"/>
</dbReference>
<keyword evidence="10 12" id="KW-0704">Schiff base</keyword>
<evidence type="ECO:0000256" key="8">
    <source>
        <dbReference type="ARBA" id="ARBA00023154"/>
    </source>
</evidence>
<organism evidence="16 17">
    <name type="scientific">Aliidiomarina haloalkalitolerans</name>
    <dbReference type="NCBI Taxonomy" id="859059"/>
    <lineage>
        <taxon>Bacteria</taxon>
        <taxon>Pseudomonadati</taxon>
        <taxon>Pseudomonadota</taxon>
        <taxon>Gammaproteobacteria</taxon>
        <taxon>Alteromonadales</taxon>
        <taxon>Idiomarinaceae</taxon>
        <taxon>Aliidiomarina</taxon>
    </lineage>
</organism>
<dbReference type="CDD" id="cd00950">
    <property type="entry name" value="DHDPS"/>
    <property type="match status" value="1"/>
</dbReference>
<evidence type="ECO:0000313" key="17">
    <source>
        <dbReference type="Proteomes" id="UP000288212"/>
    </source>
</evidence>
<dbReference type="InterPro" id="IPR020624">
    <property type="entry name" value="Schiff_base-form_aldolases_CS"/>
</dbReference>
<comment type="pathway">
    <text evidence="2 12">Amino-acid biosynthesis; L-lysine biosynthesis via DAP pathway; (S)-tetrahydrodipicolinate from L-aspartate: step 3/4.</text>
</comment>
<comment type="subunit">
    <text evidence="12">Homotetramer; dimer of dimers.</text>
</comment>
<dbReference type="GO" id="GO:0005829">
    <property type="term" value="C:cytosol"/>
    <property type="evidence" value="ECO:0007669"/>
    <property type="project" value="TreeGrafter"/>
</dbReference>
<keyword evidence="6 12" id="KW-0028">Amino-acid biosynthesis</keyword>
<dbReference type="GO" id="GO:0009089">
    <property type="term" value="P:lysine biosynthetic process via diaminopimelate"/>
    <property type="evidence" value="ECO:0007669"/>
    <property type="project" value="UniProtKB-UniRule"/>
</dbReference>
<feature type="site" description="Part of a proton relay during catalysis" evidence="12">
    <location>
        <position position="44"/>
    </location>
</feature>
<dbReference type="SUPFAM" id="SSF51569">
    <property type="entry name" value="Aldolase"/>
    <property type="match status" value="1"/>
</dbReference>
<dbReference type="PIRSF" id="PIRSF001365">
    <property type="entry name" value="DHDPS"/>
    <property type="match status" value="1"/>
</dbReference>
<evidence type="ECO:0000256" key="13">
    <source>
        <dbReference type="PIRNR" id="PIRNR001365"/>
    </source>
</evidence>
<dbReference type="PROSITE" id="PS00665">
    <property type="entry name" value="DHDPS_1"/>
    <property type="match status" value="1"/>
</dbReference>
<evidence type="ECO:0000256" key="7">
    <source>
        <dbReference type="ARBA" id="ARBA00022915"/>
    </source>
</evidence>
<sequence>MLTGSMVALVTPFTSNGNVDYKLLAELVEFHVQYGTDAIVSVGTTGESPTLSHDEHVDVVRATVELAAGRIRVIAGNGSNSTHEAVQLTERIAPLGVDGFLNVTPYYNKPSRRGILEHYKHVSEASDLPQFLYNVPGRTCCDLPPELVAELAQNQNIIGIKEATGDVSRVAELQRLCGHDFLLLSGDDPTAREFMLAGGHGVISVTANLMPQTMKRMVDAACRGDRQAAEEFDAKLASLHQALFIEANPIPVKWAMARLGWIQANYRLPLTPPELENEKVIEQALKDAGYLTERSSDDV</sequence>
<dbReference type="HAMAP" id="MF_00418">
    <property type="entry name" value="DapA"/>
    <property type="match status" value="1"/>
</dbReference>
<dbReference type="Pfam" id="PF00701">
    <property type="entry name" value="DHDPS"/>
    <property type="match status" value="1"/>
</dbReference>
<feature type="binding site" evidence="12 15">
    <location>
        <position position="45"/>
    </location>
    <ligand>
        <name>pyruvate</name>
        <dbReference type="ChEBI" id="CHEBI:15361"/>
    </ligand>
</feature>
<comment type="similarity">
    <text evidence="3 12 13">Belongs to the DapA family.</text>
</comment>
<gene>
    <name evidence="12" type="primary">dapA</name>
    <name evidence="16" type="ORF">CWE06_03270</name>
</gene>
<dbReference type="PANTHER" id="PTHR12128:SF66">
    <property type="entry name" value="4-HYDROXY-2-OXOGLUTARATE ALDOLASE, MITOCHONDRIAL"/>
    <property type="match status" value="1"/>
</dbReference>
<evidence type="ECO:0000256" key="11">
    <source>
        <dbReference type="ARBA" id="ARBA00047836"/>
    </source>
</evidence>
<feature type="active site" description="Proton donor/acceptor" evidence="12 14">
    <location>
        <position position="133"/>
    </location>
</feature>
<evidence type="ECO:0000256" key="6">
    <source>
        <dbReference type="ARBA" id="ARBA00022605"/>
    </source>
</evidence>
<dbReference type="InterPro" id="IPR005263">
    <property type="entry name" value="DapA"/>
</dbReference>
<dbReference type="Gene3D" id="3.20.20.70">
    <property type="entry name" value="Aldolase class I"/>
    <property type="match status" value="1"/>
</dbReference>
<keyword evidence="17" id="KW-1185">Reference proteome</keyword>
<evidence type="ECO:0000256" key="14">
    <source>
        <dbReference type="PIRSR" id="PIRSR001365-1"/>
    </source>
</evidence>
<dbReference type="SMART" id="SM01130">
    <property type="entry name" value="DHDPS"/>
    <property type="match status" value="1"/>
</dbReference>
<dbReference type="GO" id="GO:0019877">
    <property type="term" value="P:diaminopimelate biosynthetic process"/>
    <property type="evidence" value="ECO:0007669"/>
    <property type="project" value="UniProtKB-UniRule"/>
</dbReference>
<comment type="catalytic activity">
    <reaction evidence="11 12">
        <text>L-aspartate 4-semialdehyde + pyruvate = (2S,4S)-4-hydroxy-2,3,4,5-tetrahydrodipicolinate + H2O + H(+)</text>
        <dbReference type="Rhea" id="RHEA:34171"/>
        <dbReference type="ChEBI" id="CHEBI:15361"/>
        <dbReference type="ChEBI" id="CHEBI:15377"/>
        <dbReference type="ChEBI" id="CHEBI:15378"/>
        <dbReference type="ChEBI" id="CHEBI:67139"/>
        <dbReference type="ChEBI" id="CHEBI:537519"/>
        <dbReference type="EC" id="4.3.3.7"/>
    </reaction>
</comment>
<dbReference type="NCBIfam" id="TIGR00674">
    <property type="entry name" value="dapA"/>
    <property type="match status" value="1"/>
</dbReference>
<dbReference type="PROSITE" id="PS00666">
    <property type="entry name" value="DHDPS_2"/>
    <property type="match status" value="1"/>
</dbReference>